<keyword evidence="9" id="KW-0560">Oxidoreductase</keyword>
<comment type="cofactor">
    <cofactor evidence="1">
        <name>heme</name>
        <dbReference type="ChEBI" id="CHEBI:30413"/>
    </cofactor>
</comment>
<dbReference type="GeneTree" id="ENSGT00940000155736"/>
<evidence type="ECO:0000313" key="14">
    <source>
        <dbReference type="Ensembl" id="ENSPMAP00000002088.1"/>
    </source>
</evidence>
<dbReference type="GO" id="GO:0006082">
    <property type="term" value="P:organic acid metabolic process"/>
    <property type="evidence" value="ECO:0007669"/>
    <property type="project" value="TreeGrafter"/>
</dbReference>
<dbReference type="PANTHER" id="PTHR24300">
    <property type="entry name" value="CYTOCHROME P450 508A4-RELATED"/>
    <property type="match status" value="1"/>
</dbReference>
<keyword evidence="11" id="KW-0503">Monooxygenase</keyword>
<keyword evidence="8" id="KW-0492">Microsome</keyword>
<keyword evidence="6" id="KW-0479">Metal-binding</keyword>
<feature type="transmembrane region" description="Helical" evidence="13">
    <location>
        <begin position="6"/>
        <end position="25"/>
    </location>
</feature>
<dbReference type="Ensembl" id="ENSPMAT00000002098.1">
    <property type="protein sequence ID" value="ENSPMAP00000002088.1"/>
    <property type="gene ID" value="ENSPMAG00000001902.1"/>
</dbReference>
<dbReference type="SUPFAM" id="SSF48264">
    <property type="entry name" value="Cytochrome P450"/>
    <property type="match status" value="1"/>
</dbReference>
<evidence type="ECO:0000256" key="4">
    <source>
        <dbReference type="ARBA" id="ARBA00010617"/>
    </source>
</evidence>
<keyword evidence="12 13" id="KW-0472">Membrane</keyword>
<evidence type="ECO:0000256" key="8">
    <source>
        <dbReference type="ARBA" id="ARBA00022848"/>
    </source>
</evidence>
<reference evidence="14" key="1">
    <citation type="submission" date="2025-08" db="UniProtKB">
        <authorList>
            <consortium name="Ensembl"/>
        </authorList>
    </citation>
    <scope>IDENTIFICATION</scope>
</reference>
<dbReference type="Pfam" id="PF00067">
    <property type="entry name" value="p450"/>
    <property type="match status" value="1"/>
</dbReference>
<evidence type="ECO:0000256" key="10">
    <source>
        <dbReference type="ARBA" id="ARBA00023004"/>
    </source>
</evidence>
<dbReference type="GO" id="GO:0020037">
    <property type="term" value="F:heme binding"/>
    <property type="evidence" value="ECO:0007669"/>
    <property type="project" value="InterPro"/>
</dbReference>
<comment type="similarity">
    <text evidence="4">Belongs to the cytochrome P450 family.</text>
</comment>
<sequence>SAGLGGSSSWVSSCLLLLIFMVWFAQRLLGGDSKRFPPGPRPWPLLGNLMQVNLHAPYETLTKLAETYGPVYSVSLGPRRSVVLAGYKAVREALVLHADDFSDRPIVPLHRDLSSYKDSAVLSSSARTVAETARGCLPTAEHSNANVGSRRGGERPGEERRLDIEKTEKTKGKPFETMIHINLATGNVICSITLGKRFDISDTQIIHLLELLNSNVQTMGNAWAQVYNAFPLLKHFPGPHKQLFKDKQRFFDFLQVYMDEHRAERTPNEPRDYIDAFIDKQAEEEAGMRSTTFDNESFLACITSLFQAGTETTANSLRLGLFYMITFPDVQSECH</sequence>
<keyword evidence="13" id="KW-0812">Transmembrane</keyword>
<dbReference type="GO" id="GO:0005789">
    <property type="term" value="C:endoplasmic reticulum membrane"/>
    <property type="evidence" value="ECO:0007669"/>
    <property type="project" value="UniProtKB-SubCell"/>
</dbReference>
<dbReference type="HOGENOM" id="CLU_001570_22_1_1"/>
<keyword evidence="10" id="KW-0408">Iron</keyword>
<dbReference type="InterPro" id="IPR036396">
    <property type="entry name" value="Cyt_P450_sf"/>
</dbReference>
<dbReference type="GO" id="GO:0016712">
    <property type="term" value="F:oxidoreductase activity, acting on paired donors, with incorporation or reduction of molecular oxygen, reduced flavin or flavoprotein as one donor, and incorporation of one atom of oxygen"/>
    <property type="evidence" value="ECO:0007669"/>
    <property type="project" value="TreeGrafter"/>
</dbReference>
<protein>
    <submittedName>
        <fullName evidence="14">Uncharacterized protein</fullName>
    </submittedName>
</protein>
<evidence type="ECO:0000256" key="2">
    <source>
        <dbReference type="ARBA" id="ARBA00004174"/>
    </source>
</evidence>
<organism evidence="14">
    <name type="scientific">Petromyzon marinus</name>
    <name type="common">Sea lamprey</name>
    <dbReference type="NCBI Taxonomy" id="7757"/>
    <lineage>
        <taxon>Eukaryota</taxon>
        <taxon>Metazoa</taxon>
        <taxon>Chordata</taxon>
        <taxon>Craniata</taxon>
        <taxon>Vertebrata</taxon>
        <taxon>Cyclostomata</taxon>
        <taxon>Hyperoartia</taxon>
        <taxon>Petromyzontiformes</taxon>
        <taxon>Petromyzontidae</taxon>
        <taxon>Petromyzon</taxon>
    </lineage>
</organism>
<evidence type="ECO:0000256" key="9">
    <source>
        <dbReference type="ARBA" id="ARBA00023002"/>
    </source>
</evidence>
<accession>S4RA57</accession>
<comment type="subcellular location">
    <subcellularLocation>
        <location evidence="3">Endoplasmic reticulum membrane</location>
        <topology evidence="3">Peripheral membrane protein</topology>
    </subcellularLocation>
    <subcellularLocation>
        <location evidence="2">Microsome membrane</location>
        <topology evidence="2">Peripheral membrane protein</topology>
    </subcellularLocation>
</comment>
<evidence type="ECO:0000256" key="1">
    <source>
        <dbReference type="ARBA" id="ARBA00001971"/>
    </source>
</evidence>
<proteinExistence type="inferred from homology"/>
<dbReference type="InterPro" id="IPR050182">
    <property type="entry name" value="Cytochrome_P450_fam2"/>
</dbReference>
<evidence type="ECO:0000256" key="6">
    <source>
        <dbReference type="ARBA" id="ARBA00022723"/>
    </source>
</evidence>
<keyword evidence="5" id="KW-0349">Heme</keyword>
<dbReference type="GO" id="GO:0005506">
    <property type="term" value="F:iron ion binding"/>
    <property type="evidence" value="ECO:0007669"/>
    <property type="project" value="InterPro"/>
</dbReference>
<dbReference type="PANTHER" id="PTHR24300:SF375">
    <property type="entry name" value="CYTOCHROME P450 FAMILY"/>
    <property type="match status" value="1"/>
</dbReference>
<evidence type="ECO:0000256" key="7">
    <source>
        <dbReference type="ARBA" id="ARBA00022824"/>
    </source>
</evidence>
<reference evidence="14" key="2">
    <citation type="submission" date="2025-09" db="UniProtKB">
        <authorList>
            <consortium name="Ensembl"/>
        </authorList>
    </citation>
    <scope>IDENTIFICATION</scope>
</reference>
<evidence type="ECO:0000256" key="11">
    <source>
        <dbReference type="ARBA" id="ARBA00023033"/>
    </source>
</evidence>
<keyword evidence="13" id="KW-1133">Transmembrane helix</keyword>
<dbReference type="FunFam" id="1.10.630.10:FF:000238">
    <property type="entry name" value="Cytochrome P450 2A6"/>
    <property type="match status" value="1"/>
</dbReference>
<dbReference type="Gene3D" id="1.10.630.10">
    <property type="entry name" value="Cytochrome P450"/>
    <property type="match status" value="1"/>
</dbReference>
<dbReference type="GO" id="GO:0006805">
    <property type="term" value="P:xenobiotic metabolic process"/>
    <property type="evidence" value="ECO:0007669"/>
    <property type="project" value="TreeGrafter"/>
</dbReference>
<dbReference type="InterPro" id="IPR002401">
    <property type="entry name" value="Cyt_P450_E_grp-I"/>
</dbReference>
<dbReference type="AlphaFoldDB" id="S4RA57"/>
<evidence type="ECO:0000256" key="3">
    <source>
        <dbReference type="ARBA" id="ARBA00004406"/>
    </source>
</evidence>
<keyword evidence="7" id="KW-0256">Endoplasmic reticulum</keyword>
<name>S4RA57_PETMA</name>
<dbReference type="STRING" id="7757.ENSPMAP00000002088"/>
<evidence type="ECO:0000256" key="5">
    <source>
        <dbReference type="ARBA" id="ARBA00022617"/>
    </source>
</evidence>
<evidence type="ECO:0000256" key="13">
    <source>
        <dbReference type="SAM" id="Phobius"/>
    </source>
</evidence>
<dbReference type="PRINTS" id="PR00463">
    <property type="entry name" value="EP450I"/>
</dbReference>
<dbReference type="InterPro" id="IPR001128">
    <property type="entry name" value="Cyt_P450"/>
</dbReference>
<evidence type="ECO:0000256" key="12">
    <source>
        <dbReference type="ARBA" id="ARBA00023136"/>
    </source>
</evidence>